<organism evidence="1 2">
    <name type="scientific">Amborella trichopoda</name>
    <dbReference type="NCBI Taxonomy" id="13333"/>
    <lineage>
        <taxon>Eukaryota</taxon>
        <taxon>Viridiplantae</taxon>
        <taxon>Streptophyta</taxon>
        <taxon>Embryophyta</taxon>
        <taxon>Tracheophyta</taxon>
        <taxon>Spermatophyta</taxon>
        <taxon>Magnoliopsida</taxon>
        <taxon>Amborellales</taxon>
        <taxon>Amborellaceae</taxon>
        <taxon>Amborella</taxon>
    </lineage>
</organism>
<gene>
    <name evidence="1" type="ORF">AMTR_s04625p00006560</name>
</gene>
<reference evidence="2" key="1">
    <citation type="journal article" date="2013" name="Science">
        <title>The Amborella genome and the evolution of flowering plants.</title>
        <authorList>
            <consortium name="Amborella Genome Project"/>
        </authorList>
    </citation>
    <scope>NUCLEOTIDE SEQUENCE [LARGE SCALE GENOMIC DNA]</scope>
</reference>
<name>U5CTZ3_AMBTC</name>
<protein>
    <submittedName>
        <fullName evidence="1">Uncharacterized protein</fullName>
    </submittedName>
</protein>
<proteinExistence type="predicted"/>
<accession>U5CTZ3</accession>
<dbReference type="AlphaFoldDB" id="U5CTZ3"/>
<dbReference type="Gramene" id="ERM93408">
    <property type="protein sequence ID" value="ERM93408"/>
    <property type="gene ID" value="AMTR_s04625p00006560"/>
</dbReference>
<sequence>MVLDDRVAPFAPTRSAHSLLAFTLYISYEMLAPVVEVVDDHRTLPLVLAFRIATSLVTCEVLVSNAALPRSRSTSTAFVCWWHHRTHHVVFAIASRLLFGVSGEEERARCVMRSKCSSSATTIYDCGMELMLFQRPSSPIALSYYSTACLSPRSEPRPLFL</sequence>
<keyword evidence="2" id="KW-1185">Reference proteome</keyword>
<evidence type="ECO:0000313" key="2">
    <source>
        <dbReference type="Proteomes" id="UP000017836"/>
    </source>
</evidence>
<dbReference type="EMBL" id="KI397767">
    <property type="protein sequence ID" value="ERM93408.1"/>
    <property type="molecule type" value="Genomic_DNA"/>
</dbReference>
<evidence type="ECO:0000313" key="1">
    <source>
        <dbReference type="EMBL" id="ERM93408.1"/>
    </source>
</evidence>
<dbReference type="HOGENOM" id="CLU_1646020_0_0_1"/>
<dbReference type="Proteomes" id="UP000017836">
    <property type="component" value="Unassembled WGS sequence"/>
</dbReference>